<dbReference type="InterPro" id="IPR008629">
    <property type="entry name" value="GUN4-like"/>
</dbReference>
<accession>A0ABR8ABN8</accession>
<comment type="caution">
    <text evidence="2">The sequence shown here is derived from an EMBL/GenBank/DDBJ whole genome shotgun (WGS) entry which is preliminary data.</text>
</comment>
<sequence>MAPNYLQESDIETLANLLLRSQQSRTREALCIRIGIDPQRIGFIRDSSDADFVTQLIYYLDNVGDQEALCKLCCQELFPIFNKSTYRAILEEIAVKLTCNHDCVKNSPDYKTLKQSSSLKPNLVPEFAANYPNQLDKSKPESLFIKIGNVNKKLLISGVILLLGLGGFALHEEISQTVVDPKYNALTEFLKARKWEEADGETATITRNIIGKDKAHPLYINDLKTFPCTDLRNIEQLWLKYSDKRFGFSKQKQIISNLVITQTEQQKKEDYAWKEFSNQVGWYRVISKQNAPDGHFPAIGTWWNAYEPGWLEALFSRIDACNADKDRNP</sequence>
<dbReference type="RefSeq" id="WP_190544382.1">
    <property type="nucleotide sequence ID" value="NZ_CAWPNO010000060.1"/>
</dbReference>
<dbReference type="PANTHER" id="PTHR34800">
    <property type="entry name" value="TETRAPYRROLE-BINDING PROTEIN, CHLOROPLASTIC"/>
    <property type="match status" value="1"/>
</dbReference>
<protein>
    <submittedName>
        <fullName evidence="2">GUN4 domain-containing protein</fullName>
    </submittedName>
</protein>
<dbReference type="Proteomes" id="UP000658514">
    <property type="component" value="Unassembled WGS sequence"/>
</dbReference>
<dbReference type="PANTHER" id="PTHR34800:SF1">
    <property type="entry name" value="TETRAPYRROLE-BINDING PROTEIN, CHLOROPLASTIC"/>
    <property type="match status" value="1"/>
</dbReference>
<proteinExistence type="predicted"/>
<organism evidence="2 3">
    <name type="scientific">Calothrix parietina FACHB-288</name>
    <dbReference type="NCBI Taxonomy" id="2692896"/>
    <lineage>
        <taxon>Bacteria</taxon>
        <taxon>Bacillati</taxon>
        <taxon>Cyanobacteriota</taxon>
        <taxon>Cyanophyceae</taxon>
        <taxon>Nostocales</taxon>
        <taxon>Calotrichaceae</taxon>
        <taxon>Calothrix</taxon>
    </lineage>
</organism>
<keyword evidence="3" id="KW-1185">Reference proteome</keyword>
<gene>
    <name evidence="2" type="ORF">H6G24_18175</name>
</gene>
<dbReference type="EMBL" id="JACJQH010000028">
    <property type="protein sequence ID" value="MBD2197406.1"/>
    <property type="molecule type" value="Genomic_DNA"/>
</dbReference>
<dbReference type="CDD" id="cd16383">
    <property type="entry name" value="GUN4"/>
    <property type="match status" value="1"/>
</dbReference>
<dbReference type="Gene3D" id="1.25.40.620">
    <property type="match status" value="1"/>
</dbReference>
<reference evidence="2 3" key="1">
    <citation type="journal article" date="2020" name="ISME J.">
        <title>Comparative genomics reveals insights into cyanobacterial evolution and habitat adaptation.</title>
        <authorList>
            <person name="Chen M.Y."/>
            <person name="Teng W.K."/>
            <person name="Zhao L."/>
            <person name="Hu C.X."/>
            <person name="Zhou Y.K."/>
            <person name="Han B.P."/>
            <person name="Song L.R."/>
            <person name="Shu W.S."/>
        </authorList>
    </citation>
    <scope>NUCLEOTIDE SEQUENCE [LARGE SCALE GENOMIC DNA]</scope>
    <source>
        <strain evidence="2 3">FACHB-288</strain>
    </source>
</reference>
<dbReference type="Pfam" id="PF05419">
    <property type="entry name" value="GUN4"/>
    <property type="match status" value="1"/>
</dbReference>
<dbReference type="SUPFAM" id="SSF140869">
    <property type="entry name" value="GUN4-like"/>
    <property type="match status" value="1"/>
</dbReference>
<evidence type="ECO:0000313" key="3">
    <source>
        <dbReference type="Proteomes" id="UP000658514"/>
    </source>
</evidence>
<name>A0ABR8ABN8_9CYAN</name>
<evidence type="ECO:0000259" key="1">
    <source>
        <dbReference type="Pfam" id="PF05419"/>
    </source>
</evidence>
<evidence type="ECO:0000313" key="2">
    <source>
        <dbReference type="EMBL" id="MBD2197406.1"/>
    </source>
</evidence>
<dbReference type="InterPro" id="IPR037215">
    <property type="entry name" value="GUN4-like_sf"/>
</dbReference>
<feature type="domain" description="GUN4-like" evidence="1">
    <location>
        <begin position="180"/>
        <end position="303"/>
    </location>
</feature>